<evidence type="ECO:0000256" key="1">
    <source>
        <dbReference type="SAM" id="MobiDB-lite"/>
    </source>
</evidence>
<feature type="region of interest" description="Disordered" evidence="1">
    <location>
        <begin position="116"/>
        <end position="142"/>
    </location>
</feature>
<protein>
    <submittedName>
        <fullName evidence="2">Uncharacterized protein</fullName>
    </submittedName>
</protein>
<dbReference type="AlphaFoldDB" id="A0A841GUD1"/>
<organism evidence="2 3">
    <name type="scientific">Longimicrobium terrae</name>
    <dbReference type="NCBI Taxonomy" id="1639882"/>
    <lineage>
        <taxon>Bacteria</taxon>
        <taxon>Pseudomonadati</taxon>
        <taxon>Gemmatimonadota</taxon>
        <taxon>Longimicrobiia</taxon>
        <taxon>Longimicrobiales</taxon>
        <taxon>Longimicrobiaceae</taxon>
        <taxon>Longimicrobium</taxon>
    </lineage>
</organism>
<keyword evidence="3" id="KW-1185">Reference proteome</keyword>
<name>A0A841GUD1_9BACT</name>
<accession>A0A841GUD1</accession>
<evidence type="ECO:0000313" key="3">
    <source>
        <dbReference type="Proteomes" id="UP000582837"/>
    </source>
</evidence>
<sequence>MIELAVGRLLLADQSHHDVRYHPTQVGIGILPSDGRTELWLDPRILYVLHDQTVKLLIEETAAPESAPSPLLDQPVEDGVIVNADGETLQFRGERFEACGSVTLLPDVQPISGGFLITPPQPEPGKRLKALPGSRGTGTDLN</sequence>
<gene>
    <name evidence="2" type="ORF">HNQ61_001978</name>
</gene>
<comment type="caution">
    <text evidence="2">The sequence shown here is derived from an EMBL/GenBank/DDBJ whole genome shotgun (WGS) entry which is preliminary data.</text>
</comment>
<dbReference type="Proteomes" id="UP000582837">
    <property type="component" value="Unassembled WGS sequence"/>
</dbReference>
<dbReference type="RefSeq" id="WP_170035746.1">
    <property type="nucleotide sequence ID" value="NZ_JABDTL010000001.1"/>
</dbReference>
<dbReference type="EMBL" id="JACHIA010000004">
    <property type="protein sequence ID" value="MBB6070359.1"/>
    <property type="molecule type" value="Genomic_DNA"/>
</dbReference>
<proteinExistence type="predicted"/>
<reference evidence="2 3" key="1">
    <citation type="submission" date="2020-08" db="EMBL/GenBank/DDBJ databases">
        <title>Genomic Encyclopedia of Type Strains, Phase IV (KMG-IV): sequencing the most valuable type-strain genomes for metagenomic binning, comparative biology and taxonomic classification.</title>
        <authorList>
            <person name="Goeker M."/>
        </authorList>
    </citation>
    <scope>NUCLEOTIDE SEQUENCE [LARGE SCALE GENOMIC DNA]</scope>
    <source>
        <strain evidence="2 3">DSM 29007</strain>
    </source>
</reference>
<evidence type="ECO:0000313" key="2">
    <source>
        <dbReference type="EMBL" id="MBB6070359.1"/>
    </source>
</evidence>